<dbReference type="PANTHER" id="PTHR11609">
    <property type="entry name" value="PURINE BIOSYNTHESIS PROTEIN 6/7, PUR6/7"/>
    <property type="match status" value="1"/>
</dbReference>
<dbReference type="NCBIfam" id="TIGR01161">
    <property type="entry name" value="purK"/>
    <property type="match status" value="1"/>
</dbReference>
<dbReference type="InterPro" id="IPR011054">
    <property type="entry name" value="Rudment_hybrid_motif"/>
</dbReference>
<keyword evidence="3 4" id="KW-0067">ATP-binding</keyword>
<evidence type="ECO:0000256" key="5">
    <source>
        <dbReference type="RuleBase" id="RU361200"/>
    </source>
</evidence>
<comment type="function">
    <text evidence="4">Catalyzes the ATP-dependent conversion of 5-aminoimidazole ribonucleotide (AIR) and HCO(3)(-) to N5-carboxyaminoimidazole ribonucleotide (N5-CAIR).</text>
</comment>
<feature type="binding site" evidence="4">
    <location>
        <begin position="179"/>
        <end position="182"/>
    </location>
    <ligand>
        <name>ATP</name>
        <dbReference type="ChEBI" id="CHEBI:30616"/>
    </ligand>
</feature>
<feature type="binding site" evidence="4">
    <location>
        <begin position="149"/>
        <end position="155"/>
    </location>
    <ligand>
        <name>ATP</name>
        <dbReference type="ChEBI" id="CHEBI:30616"/>
    </ligand>
</feature>
<accession>A0ABY5YHH6</accession>
<dbReference type="Gene3D" id="3.40.50.20">
    <property type="match status" value="1"/>
</dbReference>
<dbReference type="Pfam" id="PF02222">
    <property type="entry name" value="ATP-grasp"/>
    <property type="match status" value="1"/>
</dbReference>
<dbReference type="InterPro" id="IPR003135">
    <property type="entry name" value="ATP-grasp_carboxylate-amine"/>
</dbReference>
<evidence type="ECO:0000256" key="4">
    <source>
        <dbReference type="HAMAP-Rule" id="MF_01928"/>
    </source>
</evidence>
<comment type="similarity">
    <text evidence="4 5">Belongs to the PurK/PurT family.</text>
</comment>
<comment type="subunit">
    <text evidence="4 5">Homodimer.</text>
</comment>
<organism evidence="7 8">
    <name type="scientific">Deinococcus rubellus</name>
    <dbReference type="NCBI Taxonomy" id="1889240"/>
    <lineage>
        <taxon>Bacteria</taxon>
        <taxon>Thermotogati</taxon>
        <taxon>Deinococcota</taxon>
        <taxon>Deinococci</taxon>
        <taxon>Deinococcales</taxon>
        <taxon>Deinococcaceae</taxon>
        <taxon>Deinococcus</taxon>
    </lineage>
</organism>
<dbReference type="RefSeq" id="WP_260559905.1">
    <property type="nucleotide sequence ID" value="NZ_BAABEC010000074.1"/>
</dbReference>
<evidence type="ECO:0000313" key="8">
    <source>
        <dbReference type="Proteomes" id="UP001060261"/>
    </source>
</evidence>
<reference evidence="7" key="1">
    <citation type="submission" date="2022-09" db="EMBL/GenBank/DDBJ databases">
        <title>genome sequence of Deinococcus rubellus.</title>
        <authorList>
            <person name="Srinivasan S."/>
        </authorList>
    </citation>
    <scope>NUCLEOTIDE SEQUENCE</scope>
    <source>
        <strain evidence="7">Ant6</strain>
    </source>
</reference>
<feature type="binding site" evidence="4">
    <location>
        <position position="210"/>
    </location>
    <ligand>
        <name>ATP</name>
        <dbReference type="ChEBI" id="CHEBI:30616"/>
    </ligand>
</feature>
<dbReference type="SUPFAM" id="SSF51246">
    <property type="entry name" value="Rudiment single hybrid motif"/>
    <property type="match status" value="1"/>
</dbReference>
<dbReference type="Pfam" id="PF22660">
    <property type="entry name" value="RS_preATP-grasp-like"/>
    <property type="match status" value="1"/>
</dbReference>
<feature type="binding site" evidence="4">
    <location>
        <position position="144"/>
    </location>
    <ligand>
        <name>ATP</name>
        <dbReference type="ChEBI" id="CHEBI:30616"/>
    </ligand>
</feature>
<evidence type="ECO:0000259" key="6">
    <source>
        <dbReference type="PROSITE" id="PS50975"/>
    </source>
</evidence>
<dbReference type="PROSITE" id="PS50975">
    <property type="entry name" value="ATP_GRASP"/>
    <property type="match status" value="1"/>
</dbReference>
<dbReference type="NCBIfam" id="NF004679">
    <property type="entry name" value="PRK06019.1-5"/>
    <property type="match status" value="1"/>
</dbReference>
<gene>
    <name evidence="4 5 7" type="primary">purK</name>
    <name evidence="7" type="ORF">N0D28_12915</name>
</gene>
<dbReference type="SUPFAM" id="SSF52440">
    <property type="entry name" value="PreATP-grasp domain"/>
    <property type="match status" value="1"/>
</dbReference>
<dbReference type="EMBL" id="CP104213">
    <property type="protein sequence ID" value="UWX63621.1"/>
    <property type="molecule type" value="Genomic_DNA"/>
</dbReference>
<comment type="pathway">
    <text evidence="4 5">Purine metabolism; IMP biosynthesis via de novo pathway; 5-amino-1-(5-phospho-D-ribosyl)imidazole-4-carboxylate from 5-amino-1-(5-phospho-D-ribosyl)imidazole (N5-CAIR route): step 1/2.</text>
</comment>
<dbReference type="InterPro" id="IPR013815">
    <property type="entry name" value="ATP_grasp_subdomain_1"/>
</dbReference>
<feature type="domain" description="ATP-grasp" evidence="6">
    <location>
        <begin position="108"/>
        <end position="292"/>
    </location>
</feature>
<dbReference type="EC" id="6.3.4.18" evidence="4 5"/>
<feature type="binding site" evidence="4">
    <location>
        <position position="104"/>
    </location>
    <ligand>
        <name>ATP</name>
        <dbReference type="ChEBI" id="CHEBI:30616"/>
    </ligand>
</feature>
<dbReference type="PANTHER" id="PTHR11609:SF5">
    <property type="entry name" value="PHOSPHORIBOSYLAMINOIMIDAZOLE CARBOXYLASE"/>
    <property type="match status" value="1"/>
</dbReference>
<feature type="binding site" evidence="4">
    <location>
        <begin position="262"/>
        <end position="263"/>
    </location>
    <ligand>
        <name>ATP</name>
        <dbReference type="ChEBI" id="CHEBI:30616"/>
    </ligand>
</feature>
<keyword evidence="8" id="KW-1185">Reference proteome</keyword>
<dbReference type="Pfam" id="PF17769">
    <property type="entry name" value="PurK_C"/>
    <property type="match status" value="1"/>
</dbReference>
<proteinExistence type="inferred from homology"/>
<comment type="catalytic activity">
    <reaction evidence="4 5">
        <text>5-amino-1-(5-phospho-beta-D-ribosyl)imidazole + hydrogencarbonate + ATP = 5-carboxyamino-1-(5-phospho-D-ribosyl)imidazole + ADP + phosphate + 2 H(+)</text>
        <dbReference type="Rhea" id="RHEA:19317"/>
        <dbReference type="ChEBI" id="CHEBI:15378"/>
        <dbReference type="ChEBI" id="CHEBI:17544"/>
        <dbReference type="ChEBI" id="CHEBI:30616"/>
        <dbReference type="ChEBI" id="CHEBI:43474"/>
        <dbReference type="ChEBI" id="CHEBI:58730"/>
        <dbReference type="ChEBI" id="CHEBI:137981"/>
        <dbReference type="ChEBI" id="CHEBI:456216"/>
        <dbReference type="EC" id="6.3.4.18"/>
    </reaction>
</comment>
<dbReference type="Gene3D" id="3.30.1490.20">
    <property type="entry name" value="ATP-grasp fold, A domain"/>
    <property type="match status" value="1"/>
</dbReference>
<dbReference type="GO" id="GO:0034028">
    <property type="term" value="F:5-(carboxyamino)imidazole ribonucleotide synthase activity"/>
    <property type="evidence" value="ECO:0007669"/>
    <property type="project" value="UniProtKB-EC"/>
</dbReference>
<dbReference type="Proteomes" id="UP001060261">
    <property type="component" value="Chromosome"/>
</dbReference>
<dbReference type="InterPro" id="IPR011761">
    <property type="entry name" value="ATP-grasp"/>
</dbReference>
<evidence type="ECO:0000256" key="2">
    <source>
        <dbReference type="ARBA" id="ARBA00022755"/>
    </source>
</evidence>
<feature type="binding site" evidence="4">
    <location>
        <position position="187"/>
    </location>
    <ligand>
        <name>ATP</name>
        <dbReference type="ChEBI" id="CHEBI:30616"/>
    </ligand>
</feature>
<dbReference type="InterPro" id="IPR040686">
    <property type="entry name" value="PurK_C"/>
</dbReference>
<name>A0ABY5YHH6_9DEIO</name>
<dbReference type="SUPFAM" id="SSF56059">
    <property type="entry name" value="Glutathione synthetase ATP-binding domain-like"/>
    <property type="match status" value="1"/>
</dbReference>
<keyword evidence="4 5" id="KW-0436">Ligase</keyword>
<evidence type="ECO:0000256" key="1">
    <source>
        <dbReference type="ARBA" id="ARBA00022741"/>
    </source>
</evidence>
<dbReference type="Gene3D" id="3.30.470.20">
    <property type="entry name" value="ATP-grasp fold, B domain"/>
    <property type="match status" value="1"/>
</dbReference>
<evidence type="ECO:0000256" key="3">
    <source>
        <dbReference type="ARBA" id="ARBA00022840"/>
    </source>
</evidence>
<keyword evidence="2 4" id="KW-0658">Purine biosynthesis</keyword>
<dbReference type="InterPro" id="IPR016185">
    <property type="entry name" value="PreATP-grasp_dom_sf"/>
</dbReference>
<dbReference type="InterPro" id="IPR005875">
    <property type="entry name" value="PurK"/>
</dbReference>
<comment type="function">
    <text evidence="5">Catalyzes the ATP-dependent conversion of 5-aminoimidazole ribonucleotide (AIR) and HCO(3)- to N5-carboxyaminoimidazole ribonucleotide (N5-CAIR).</text>
</comment>
<protein>
    <recommendedName>
        <fullName evidence="4 5">N5-carboxyaminoimidazole ribonucleotide synthase</fullName>
        <shortName evidence="4 5">N5-CAIR synthase</shortName>
        <ecNumber evidence="4 5">6.3.4.18</ecNumber>
    </recommendedName>
    <alternativeName>
        <fullName evidence="4 5">5-(carboxyamino)imidazole ribonucleotide synthetase</fullName>
    </alternativeName>
</protein>
<sequence length="370" mass="39236">MSAPFPVATLGILGGGQLAQMLALAALPLGVRVVVLEPDPHAPARVCAEHIQAPYTDAAGLERLAQCDAVTLEFENVPLAALAQLEGRVPVRPAGSLLNFSKHRAREKEALHAAGAGTASFVVIETEADLPGALERIGGRGVLKTAELGYDGKGQVRIGAQAELSVAWGELGRVPCVLEGWVDFVREVSLGVARTVGGGLAFGGLTENVHRDGILRRSLYLPNDPAEVQARALARQVAEGWNLEGLLTLEFFELPGGELLVNEVAPRVHNSGHLTQDGGGVSQFEAQVRAALGWPLPDFTPKLPCAMVNILGWPADQEPDWQGILKLEGARLHLYGKAHKPGRKLGHVNLVAQDEAALRARLGELEALIP</sequence>
<dbReference type="HAMAP" id="MF_01928">
    <property type="entry name" value="PurK"/>
    <property type="match status" value="1"/>
</dbReference>
<dbReference type="InterPro" id="IPR054350">
    <property type="entry name" value="PurT/PurK_preATP-grasp"/>
</dbReference>
<keyword evidence="1 4" id="KW-0547">Nucleotide-binding</keyword>
<evidence type="ECO:0000313" key="7">
    <source>
        <dbReference type="EMBL" id="UWX63621.1"/>
    </source>
</evidence>